<feature type="non-terminal residue" evidence="7">
    <location>
        <position position="255"/>
    </location>
</feature>
<dbReference type="AlphaFoldDB" id="A0A934TDG2"/>
<reference evidence="7" key="2">
    <citation type="journal article" date="2020" name="Microorganisms">
        <title>Osmotic Adaptation and Compatible Solute Biosynthesis of Phototrophic Bacteria as Revealed from Genome Analyses.</title>
        <authorList>
            <person name="Imhoff J.F."/>
            <person name="Rahn T."/>
            <person name="Kunzel S."/>
            <person name="Keller A."/>
            <person name="Neulinger S.C."/>
        </authorList>
    </citation>
    <scope>NUCLEOTIDE SEQUENCE</scope>
    <source>
        <strain evidence="7">LMG 28126</strain>
    </source>
</reference>
<dbReference type="Proteomes" id="UP000706333">
    <property type="component" value="Unassembled WGS sequence"/>
</dbReference>
<dbReference type="InterPro" id="IPR038404">
    <property type="entry name" value="TRAP_DctP_sf"/>
</dbReference>
<dbReference type="Pfam" id="PF03480">
    <property type="entry name" value="DctP"/>
    <property type="match status" value="1"/>
</dbReference>
<protein>
    <submittedName>
        <fullName evidence="7">C4-dicarboxylate ABC transporter substrate-binding protein</fullName>
    </submittedName>
</protein>
<feature type="chain" id="PRO_5037313198" evidence="6">
    <location>
        <begin position="24"/>
        <end position="255"/>
    </location>
</feature>
<evidence type="ECO:0000256" key="2">
    <source>
        <dbReference type="ARBA" id="ARBA00009023"/>
    </source>
</evidence>
<evidence type="ECO:0000256" key="1">
    <source>
        <dbReference type="ARBA" id="ARBA00004418"/>
    </source>
</evidence>
<keyword evidence="3" id="KW-0813">Transport</keyword>
<comment type="caution">
    <text evidence="7">The sequence shown here is derived from an EMBL/GenBank/DDBJ whole genome shotgun (WGS) entry which is preliminary data.</text>
</comment>
<dbReference type="PANTHER" id="PTHR33376">
    <property type="match status" value="1"/>
</dbReference>
<comment type="similarity">
    <text evidence="2">Belongs to the bacterial solute-binding protein 7 family.</text>
</comment>
<gene>
    <name evidence="7" type="ORF">CCR87_00030</name>
</gene>
<reference evidence="7" key="1">
    <citation type="submission" date="2017-05" db="EMBL/GenBank/DDBJ databases">
        <authorList>
            <person name="Imhoff J.F."/>
            <person name="Rahn T."/>
            <person name="Kuenzel S."/>
            <person name="Neulinger S.C."/>
        </authorList>
    </citation>
    <scope>NUCLEOTIDE SEQUENCE</scope>
    <source>
        <strain evidence="7">LMG 28126</strain>
    </source>
</reference>
<dbReference type="InterPro" id="IPR018389">
    <property type="entry name" value="DctP_fam"/>
</dbReference>
<dbReference type="EMBL" id="NHSD01000002">
    <property type="protein sequence ID" value="MBK5925760.1"/>
    <property type="molecule type" value="Genomic_DNA"/>
</dbReference>
<accession>A0A934TDG2</accession>
<sequence length="255" mass="27943">MMKYGLAAGLAAGTMGLPCLSNAASTYTGVTYMPPSYTALMWGIDGFNKRLNEGMGDAGKAEFYDSATLLKADEQIAGLRSRSIDYMFHTSTYISRSFKAVGLLGLPSLVGELYENGDRISRGTPLFNLMRDHLRQDNIEMLSLGGGVIEPQYVWSAKEPITSLEQLRGRKVRVVGYEASTALESIGVVPVRIPSSETYLALQRGTVDAAVANISTVIARNLQEQLKYVYKLPITAYTIGLYMRADRYQNLDPVA</sequence>
<dbReference type="Gene3D" id="3.40.190.170">
    <property type="entry name" value="Bacterial extracellular solute-binding protein, family 7"/>
    <property type="match status" value="1"/>
</dbReference>
<evidence type="ECO:0000313" key="7">
    <source>
        <dbReference type="EMBL" id="MBK5925760.1"/>
    </source>
</evidence>
<name>A0A934TDG2_9RHOB</name>
<dbReference type="PANTHER" id="PTHR33376:SF7">
    <property type="entry name" value="C4-DICARBOXYLATE-BINDING PROTEIN DCTB"/>
    <property type="match status" value="1"/>
</dbReference>
<evidence type="ECO:0000256" key="4">
    <source>
        <dbReference type="ARBA" id="ARBA00022729"/>
    </source>
</evidence>
<dbReference type="GO" id="GO:0042597">
    <property type="term" value="C:periplasmic space"/>
    <property type="evidence" value="ECO:0007669"/>
    <property type="project" value="UniProtKB-SubCell"/>
</dbReference>
<evidence type="ECO:0000256" key="6">
    <source>
        <dbReference type="SAM" id="SignalP"/>
    </source>
</evidence>
<proteinExistence type="inferred from homology"/>
<keyword evidence="8" id="KW-1185">Reference proteome</keyword>
<evidence type="ECO:0000313" key="8">
    <source>
        <dbReference type="Proteomes" id="UP000706333"/>
    </source>
</evidence>
<dbReference type="NCBIfam" id="NF037995">
    <property type="entry name" value="TRAP_S1"/>
    <property type="match status" value="1"/>
</dbReference>
<keyword evidence="4 6" id="KW-0732">Signal</keyword>
<keyword evidence="5" id="KW-0574">Periplasm</keyword>
<dbReference type="GO" id="GO:0055085">
    <property type="term" value="P:transmembrane transport"/>
    <property type="evidence" value="ECO:0007669"/>
    <property type="project" value="InterPro"/>
</dbReference>
<comment type="subcellular location">
    <subcellularLocation>
        <location evidence="1">Periplasm</location>
    </subcellularLocation>
</comment>
<organism evidence="7 8">
    <name type="scientific">Rhodobaculum claviforme</name>
    <dbReference type="NCBI Taxonomy" id="1549854"/>
    <lineage>
        <taxon>Bacteria</taxon>
        <taxon>Pseudomonadati</taxon>
        <taxon>Pseudomonadota</taxon>
        <taxon>Alphaproteobacteria</taxon>
        <taxon>Rhodobacterales</taxon>
        <taxon>Paracoccaceae</taxon>
        <taxon>Rhodobaculum</taxon>
    </lineage>
</organism>
<dbReference type="SUPFAM" id="SSF53850">
    <property type="entry name" value="Periplasmic binding protein-like II"/>
    <property type="match status" value="1"/>
</dbReference>
<evidence type="ECO:0000256" key="5">
    <source>
        <dbReference type="ARBA" id="ARBA00022764"/>
    </source>
</evidence>
<feature type="signal peptide" evidence="6">
    <location>
        <begin position="1"/>
        <end position="23"/>
    </location>
</feature>
<evidence type="ECO:0000256" key="3">
    <source>
        <dbReference type="ARBA" id="ARBA00022448"/>
    </source>
</evidence>